<evidence type="ECO:0000256" key="2">
    <source>
        <dbReference type="ARBA" id="ARBA00022803"/>
    </source>
</evidence>
<organism evidence="7 8">
    <name type="scientific">Dendryphion nanum</name>
    <dbReference type="NCBI Taxonomy" id="256645"/>
    <lineage>
        <taxon>Eukaryota</taxon>
        <taxon>Fungi</taxon>
        <taxon>Dikarya</taxon>
        <taxon>Ascomycota</taxon>
        <taxon>Pezizomycotina</taxon>
        <taxon>Dothideomycetes</taxon>
        <taxon>Pleosporomycetidae</taxon>
        <taxon>Pleosporales</taxon>
        <taxon>Torulaceae</taxon>
        <taxon>Dendryphion</taxon>
    </lineage>
</organism>
<evidence type="ECO:0000256" key="4">
    <source>
        <dbReference type="RuleBase" id="RU367091"/>
    </source>
</evidence>
<keyword evidence="4" id="KW-0472">Membrane</keyword>
<evidence type="ECO:0000256" key="1">
    <source>
        <dbReference type="ARBA" id="ARBA00022737"/>
    </source>
</evidence>
<dbReference type="Gene3D" id="1.25.40.10">
    <property type="entry name" value="Tetratricopeptide repeat domain"/>
    <property type="match status" value="1"/>
</dbReference>
<name>A0A9P9E720_9PLEO</name>
<dbReference type="GO" id="GO:0072546">
    <property type="term" value="C:EMC complex"/>
    <property type="evidence" value="ECO:0007669"/>
    <property type="project" value="UniProtKB-UniRule"/>
</dbReference>
<dbReference type="InterPro" id="IPR019734">
    <property type="entry name" value="TPR_rpt"/>
</dbReference>
<feature type="domain" description="EMC2 TPR-like" evidence="6">
    <location>
        <begin position="117"/>
        <end position="208"/>
    </location>
</feature>
<dbReference type="InterPro" id="IPR039856">
    <property type="entry name" value="EMC2-like"/>
</dbReference>
<sequence length="345" mass="37864">MVVVPYVCARRVEQGCGKGRGGAAALALSQKAPPILSSSPTSSLPWPLSLLFSTETPSTWTIHENLFLAALRTGDDDSARKILDRLTTRFGTQNERLITLRGIYEESQAKTDKELEQVFDNYEQILRENPTNFGIRKRRVAIVKSLGRTNDAITALTVLLENSPTDAEAWAELADLYAGIGEYARAIYSLEEVLLIVPNAWSAHAQIATYYYLLSQSPEQTSPLPSLALALRHFSRALELNTSYLRGFYGLKIVAKALLPILSSSSTTTPSTSSSRRNKTDSEDSGDLPPPSLATVQKLDALATEKLAEIVRNYAAAKSGWTGYEEAEVIAARELLDREGAKIER</sequence>
<evidence type="ECO:0000313" key="7">
    <source>
        <dbReference type="EMBL" id="KAH7131932.1"/>
    </source>
</evidence>
<proteinExistence type="inferred from homology"/>
<comment type="subunit">
    <text evidence="4">Component of the ER membrane protein complex (EMC).</text>
</comment>
<dbReference type="InterPro" id="IPR055217">
    <property type="entry name" value="TPR_EMC2"/>
</dbReference>
<evidence type="ECO:0000259" key="6">
    <source>
        <dbReference type="Pfam" id="PF22890"/>
    </source>
</evidence>
<accession>A0A9P9E720</accession>
<dbReference type="OrthoDB" id="124397at2759"/>
<reference evidence="7" key="1">
    <citation type="journal article" date="2021" name="Nat. Commun.">
        <title>Genetic determinants of endophytism in the Arabidopsis root mycobiome.</title>
        <authorList>
            <person name="Mesny F."/>
            <person name="Miyauchi S."/>
            <person name="Thiergart T."/>
            <person name="Pickel B."/>
            <person name="Atanasova L."/>
            <person name="Karlsson M."/>
            <person name="Huettel B."/>
            <person name="Barry K.W."/>
            <person name="Haridas S."/>
            <person name="Chen C."/>
            <person name="Bauer D."/>
            <person name="Andreopoulos W."/>
            <person name="Pangilinan J."/>
            <person name="LaButti K."/>
            <person name="Riley R."/>
            <person name="Lipzen A."/>
            <person name="Clum A."/>
            <person name="Drula E."/>
            <person name="Henrissat B."/>
            <person name="Kohler A."/>
            <person name="Grigoriev I.V."/>
            <person name="Martin F.M."/>
            <person name="Hacquard S."/>
        </authorList>
    </citation>
    <scope>NUCLEOTIDE SEQUENCE</scope>
    <source>
        <strain evidence="7">MPI-CAGE-CH-0243</strain>
    </source>
</reference>
<protein>
    <recommendedName>
        <fullName evidence="4">ER membrane protein complex subunit 2</fullName>
    </recommendedName>
</protein>
<evidence type="ECO:0000313" key="8">
    <source>
        <dbReference type="Proteomes" id="UP000700596"/>
    </source>
</evidence>
<dbReference type="Proteomes" id="UP000700596">
    <property type="component" value="Unassembled WGS sequence"/>
</dbReference>
<dbReference type="PROSITE" id="PS50005">
    <property type="entry name" value="TPR"/>
    <property type="match status" value="1"/>
</dbReference>
<keyword evidence="4" id="KW-0256">Endoplasmic reticulum</keyword>
<dbReference type="EMBL" id="JAGMWT010000003">
    <property type="protein sequence ID" value="KAH7131932.1"/>
    <property type="molecule type" value="Genomic_DNA"/>
</dbReference>
<dbReference type="SUPFAM" id="SSF48452">
    <property type="entry name" value="TPR-like"/>
    <property type="match status" value="1"/>
</dbReference>
<keyword evidence="1" id="KW-0677">Repeat</keyword>
<dbReference type="PANTHER" id="PTHR12760">
    <property type="entry name" value="TETRATRICOPEPTIDE REPEAT PROTEIN"/>
    <property type="match status" value="1"/>
</dbReference>
<comment type="function">
    <text evidence="4">Part of the endoplasmic reticulum membrane protein complex (EMC) that enables the energy-independent insertion into endoplasmic reticulum membranes of newly synthesized membrane proteins.</text>
</comment>
<gene>
    <name evidence="7" type="ORF">B0J11DRAFT_547973</name>
</gene>
<comment type="subcellular location">
    <subcellularLocation>
        <location evidence="4">Endoplasmic reticulum membrane</location>
        <topology evidence="4">Peripheral membrane protein</topology>
        <orientation evidence="4">Cytoplasmic side</orientation>
    </subcellularLocation>
</comment>
<keyword evidence="2 3" id="KW-0802">TPR repeat</keyword>
<evidence type="ECO:0000256" key="3">
    <source>
        <dbReference type="PROSITE-ProRule" id="PRU00339"/>
    </source>
</evidence>
<dbReference type="InterPro" id="IPR011990">
    <property type="entry name" value="TPR-like_helical_dom_sf"/>
</dbReference>
<comment type="similarity">
    <text evidence="4">Belongs to the EMC2 family.</text>
</comment>
<feature type="repeat" description="TPR" evidence="3">
    <location>
        <begin position="167"/>
        <end position="200"/>
    </location>
</feature>
<evidence type="ECO:0000256" key="5">
    <source>
        <dbReference type="SAM" id="MobiDB-lite"/>
    </source>
</evidence>
<dbReference type="AlphaFoldDB" id="A0A9P9E720"/>
<comment type="caution">
    <text evidence="7">The sequence shown here is derived from an EMBL/GenBank/DDBJ whole genome shotgun (WGS) entry which is preliminary data.</text>
</comment>
<feature type="region of interest" description="Disordered" evidence="5">
    <location>
        <begin position="264"/>
        <end position="292"/>
    </location>
</feature>
<dbReference type="Pfam" id="PF22890">
    <property type="entry name" value="TPR_EMC2"/>
    <property type="match status" value="1"/>
</dbReference>
<feature type="compositionally biased region" description="Low complexity" evidence="5">
    <location>
        <begin position="264"/>
        <end position="275"/>
    </location>
</feature>
<keyword evidence="8" id="KW-1185">Reference proteome</keyword>